<accession>A0A819KFG6</accession>
<dbReference type="Proteomes" id="UP000663864">
    <property type="component" value="Unassembled WGS sequence"/>
</dbReference>
<reference evidence="3" key="1">
    <citation type="submission" date="2021-02" db="EMBL/GenBank/DDBJ databases">
        <authorList>
            <person name="Nowell W R."/>
        </authorList>
    </citation>
    <scope>NUCLEOTIDE SEQUENCE</scope>
</reference>
<dbReference type="Proteomes" id="UP000663870">
    <property type="component" value="Unassembled WGS sequence"/>
</dbReference>
<evidence type="ECO:0000313" key="4">
    <source>
        <dbReference type="Proteomes" id="UP000663836"/>
    </source>
</evidence>
<evidence type="ECO:0000313" key="3">
    <source>
        <dbReference type="EMBL" id="CAF3948150.1"/>
    </source>
</evidence>
<name>A0A819KFG6_9BILA</name>
<dbReference type="EMBL" id="CAJNOL010000024">
    <property type="protein sequence ID" value="CAF0757747.1"/>
    <property type="molecule type" value="Genomic_DNA"/>
</dbReference>
<dbReference type="Proteomes" id="UP000663836">
    <property type="component" value="Unassembled WGS sequence"/>
</dbReference>
<gene>
    <name evidence="3" type="ORF">JBS370_LOCUS23375</name>
    <name evidence="1" type="ORF">JXQ802_LOCUS2031</name>
    <name evidence="2" type="ORF">ZHD862_LOCUS4465</name>
</gene>
<dbReference type="EMBL" id="CAJOBD010003436">
    <property type="protein sequence ID" value="CAF3948150.1"/>
    <property type="molecule type" value="Genomic_DNA"/>
</dbReference>
<protein>
    <submittedName>
        <fullName evidence="3">Uncharacterized protein</fullName>
    </submittedName>
</protein>
<evidence type="ECO:0000313" key="2">
    <source>
        <dbReference type="EMBL" id="CAF0842746.1"/>
    </source>
</evidence>
<sequence>MSNSRQFLIPINYDITKEVYPNEEVVRKRKYHMNGVLSAKEYHQLYIKPLTSETNFPSEVYADKLRRRAKFR</sequence>
<evidence type="ECO:0000313" key="5">
    <source>
        <dbReference type="Proteomes" id="UP000663870"/>
    </source>
</evidence>
<dbReference type="EMBL" id="CAJNOT010000108">
    <property type="protein sequence ID" value="CAF0842746.1"/>
    <property type="molecule type" value="Genomic_DNA"/>
</dbReference>
<comment type="caution">
    <text evidence="3">The sequence shown here is derived from an EMBL/GenBank/DDBJ whole genome shotgun (WGS) entry which is preliminary data.</text>
</comment>
<proteinExistence type="predicted"/>
<organism evidence="3 4">
    <name type="scientific">Rotaria sordida</name>
    <dbReference type="NCBI Taxonomy" id="392033"/>
    <lineage>
        <taxon>Eukaryota</taxon>
        <taxon>Metazoa</taxon>
        <taxon>Spiralia</taxon>
        <taxon>Gnathifera</taxon>
        <taxon>Rotifera</taxon>
        <taxon>Eurotatoria</taxon>
        <taxon>Bdelloidea</taxon>
        <taxon>Philodinida</taxon>
        <taxon>Philodinidae</taxon>
        <taxon>Rotaria</taxon>
    </lineage>
</organism>
<keyword evidence="5" id="KW-1185">Reference proteome</keyword>
<dbReference type="AlphaFoldDB" id="A0A819KFG6"/>
<evidence type="ECO:0000313" key="1">
    <source>
        <dbReference type="EMBL" id="CAF0757747.1"/>
    </source>
</evidence>